<comment type="caution">
    <text evidence="3">The sequence shown here is derived from an EMBL/GenBank/DDBJ whole genome shotgun (WGS) entry which is preliminary data.</text>
</comment>
<feature type="compositionally biased region" description="Basic and acidic residues" evidence="1">
    <location>
        <begin position="164"/>
        <end position="173"/>
    </location>
</feature>
<evidence type="ECO:0000259" key="2">
    <source>
        <dbReference type="Pfam" id="PF14705"/>
    </source>
</evidence>
<dbReference type="Proteomes" id="UP000299102">
    <property type="component" value="Unassembled WGS sequence"/>
</dbReference>
<evidence type="ECO:0000313" key="3">
    <source>
        <dbReference type="EMBL" id="GBP78681.1"/>
    </source>
</evidence>
<evidence type="ECO:0000313" key="4">
    <source>
        <dbReference type="Proteomes" id="UP000299102"/>
    </source>
</evidence>
<evidence type="ECO:0000256" key="1">
    <source>
        <dbReference type="SAM" id="MobiDB-lite"/>
    </source>
</evidence>
<feature type="region of interest" description="Disordered" evidence="1">
    <location>
        <begin position="153"/>
        <end position="188"/>
    </location>
</feature>
<dbReference type="EMBL" id="BGZK01001380">
    <property type="protein sequence ID" value="GBP78681.1"/>
    <property type="molecule type" value="Genomic_DNA"/>
</dbReference>
<dbReference type="InterPro" id="IPR027817">
    <property type="entry name" value="Costars_dom"/>
</dbReference>
<accession>A0A4C1YQF3</accession>
<dbReference type="Pfam" id="PF14705">
    <property type="entry name" value="Costars"/>
    <property type="match status" value="1"/>
</dbReference>
<name>A0A4C1YQF3_EUMVA</name>
<keyword evidence="4" id="KW-1185">Reference proteome</keyword>
<feature type="domain" description="Costars" evidence="2">
    <location>
        <begin position="111"/>
        <end position="142"/>
    </location>
</feature>
<organism evidence="3 4">
    <name type="scientific">Eumeta variegata</name>
    <name type="common">Bagworm moth</name>
    <name type="synonym">Eumeta japonica</name>
    <dbReference type="NCBI Taxonomy" id="151549"/>
    <lineage>
        <taxon>Eukaryota</taxon>
        <taxon>Metazoa</taxon>
        <taxon>Ecdysozoa</taxon>
        <taxon>Arthropoda</taxon>
        <taxon>Hexapoda</taxon>
        <taxon>Insecta</taxon>
        <taxon>Pterygota</taxon>
        <taxon>Neoptera</taxon>
        <taxon>Endopterygota</taxon>
        <taxon>Lepidoptera</taxon>
        <taxon>Glossata</taxon>
        <taxon>Ditrysia</taxon>
        <taxon>Tineoidea</taxon>
        <taxon>Psychidae</taxon>
        <taxon>Oiketicinae</taxon>
        <taxon>Eumeta</taxon>
    </lineage>
</organism>
<dbReference type="AlphaFoldDB" id="A0A4C1YQF3"/>
<dbReference type="InterPro" id="IPR038095">
    <property type="entry name" value="Costars_sf"/>
</dbReference>
<dbReference type="OrthoDB" id="9871914at2759"/>
<proteinExistence type="predicted"/>
<reference evidence="3 4" key="1">
    <citation type="journal article" date="2019" name="Commun. Biol.">
        <title>The bagworm genome reveals a unique fibroin gene that provides high tensile strength.</title>
        <authorList>
            <person name="Kono N."/>
            <person name="Nakamura H."/>
            <person name="Ohtoshi R."/>
            <person name="Tomita M."/>
            <person name="Numata K."/>
            <person name="Arakawa K."/>
        </authorList>
    </citation>
    <scope>NUCLEOTIDE SEQUENCE [LARGE SCALE GENOMIC DNA]</scope>
</reference>
<protein>
    <recommendedName>
        <fullName evidence="2">Costars domain-containing protein</fullName>
    </recommendedName>
</protein>
<sequence>MRCINTHESLRRTPKQCVFTRTGARALRQRAFRARRRRVRVYFGSEVFVVAANEHKLFRGEAIPFSRQTRNISEKARLLAYCNKSLISFIELDSHSGHEVDERDGLPARLYTVISDKLVGILLRTRKHQLTYFEGEVLFQTASSAPSFNYHVPRWDSPPATRTADTDVTRPESSELQTFRHTAKTHPN</sequence>
<dbReference type="Gene3D" id="1.10.10.1540">
    <property type="entry name" value="Costar domain"/>
    <property type="match status" value="1"/>
</dbReference>
<gene>
    <name evidence="3" type="ORF">EVAR_45570_1</name>
</gene>